<dbReference type="AlphaFoldDB" id="A0A7W5YEM2"/>
<keyword evidence="1" id="KW-0472">Membrane</keyword>
<feature type="transmembrane region" description="Helical" evidence="1">
    <location>
        <begin position="117"/>
        <end position="136"/>
    </location>
</feature>
<keyword evidence="2" id="KW-0808">Transferase</keyword>
<evidence type="ECO:0000256" key="1">
    <source>
        <dbReference type="SAM" id="Phobius"/>
    </source>
</evidence>
<proteinExistence type="predicted"/>
<dbReference type="RefSeq" id="WP_183697935.1">
    <property type="nucleotide sequence ID" value="NZ_JACICA010000015.1"/>
</dbReference>
<protein>
    <submittedName>
        <fullName evidence="2">Glucan phosphoethanolaminetransferase (Alkaline phosphatase superfamily)</fullName>
    </submittedName>
</protein>
<dbReference type="Proteomes" id="UP000541425">
    <property type="component" value="Unassembled WGS sequence"/>
</dbReference>
<keyword evidence="1" id="KW-1133">Transmembrane helix</keyword>
<feature type="transmembrane region" description="Helical" evidence="1">
    <location>
        <begin position="7"/>
        <end position="28"/>
    </location>
</feature>
<dbReference type="GO" id="GO:0016740">
    <property type="term" value="F:transferase activity"/>
    <property type="evidence" value="ECO:0007669"/>
    <property type="project" value="UniProtKB-KW"/>
</dbReference>
<dbReference type="InterPro" id="IPR025635">
    <property type="entry name" value="DUF4293"/>
</dbReference>
<evidence type="ECO:0000313" key="2">
    <source>
        <dbReference type="EMBL" id="MBB3703539.1"/>
    </source>
</evidence>
<name>A0A7W5YEM2_9BACT</name>
<sequence length="154" mass="16974">MLQRIQSVYLLLAGLIPAIALFAPLGFFSKENGSYIMMATGFIAAEIAPYSGSYQIPWGIDTFTVLTIILSLLNIIKYKNRPLQIKLCNWTVLSIVLFYVAYIAYSITFSQNTATDFTPALCGGAPALSLIFVILAKTAIKRDEALVRAADRIR</sequence>
<dbReference type="Pfam" id="PF14126">
    <property type="entry name" value="DUF4293"/>
    <property type="match status" value="1"/>
</dbReference>
<dbReference type="EMBL" id="JACICA010000015">
    <property type="protein sequence ID" value="MBB3703539.1"/>
    <property type="molecule type" value="Genomic_DNA"/>
</dbReference>
<feature type="transmembrane region" description="Helical" evidence="1">
    <location>
        <begin position="56"/>
        <end position="75"/>
    </location>
</feature>
<accession>A0A7W5YEM2</accession>
<organism evidence="2 3">
    <name type="scientific">Alloprevotella rava</name>
    <dbReference type="NCBI Taxonomy" id="671218"/>
    <lineage>
        <taxon>Bacteria</taxon>
        <taxon>Pseudomonadati</taxon>
        <taxon>Bacteroidota</taxon>
        <taxon>Bacteroidia</taxon>
        <taxon>Bacteroidales</taxon>
        <taxon>Prevotellaceae</taxon>
        <taxon>Alloprevotella</taxon>
    </lineage>
</organism>
<reference evidence="2 3" key="1">
    <citation type="submission" date="2020-08" db="EMBL/GenBank/DDBJ databases">
        <title>Genomic Encyclopedia of Type Strains, Phase IV (KMG-IV): sequencing the most valuable type-strain genomes for metagenomic binning, comparative biology and taxonomic classification.</title>
        <authorList>
            <person name="Goeker M."/>
        </authorList>
    </citation>
    <scope>NUCLEOTIDE SEQUENCE [LARGE SCALE GENOMIC DNA]</scope>
    <source>
        <strain evidence="2 3">DSM 22548</strain>
    </source>
</reference>
<evidence type="ECO:0000313" key="3">
    <source>
        <dbReference type="Proteomes" id="UP000541425"/>
    </source>
</evidence>
<comment type="caution">
    <text evidence="2">The sequence shown here is derived from an EMBL/GenBank/DDBJ whole genome shotgun (WGS) entry which is preliminary data.</text>
</comment>
<keyword evidence="1" id="KW-0812">Transmembrane</keyword>
<gene>
    <name evidence="2" type="ORF">FHS60_002030</name>
</gene>
<feature type="transmembrane region" description="Helical" evidence="1">
    <location>
        <begin position="87"/>
        <end position="105"/>
    </location>
</feature>